<dbReference type="InterPro" id="IPR017927">
    <property type="entry name" value="FAD-bd_FR_type"/>
</dbReference>
<evidence type="ECO:0000256" key="7">
    <source>
        <dbReference type="ARBA" id="ARBA00022827"/>
    </source>
</evidence>
<dbReference type="Gene3D" id="3.40.50.80">
    <property type="entry name" value="Nucleotide-binding domain of ferredoxin-NADP reductase (FNR) module"/>
    <property type="match status" value="1"/>
</dbReference>
<name>A0A1H9VL77_9BACI</name>
<dbReference type="Proteomes" id="UP000198571">
    <property type="component" value="Unassembled WGS sequence"/>
</dbReference>
<dbReference type="GO" id="GO:0070330">
    <property type="term" value="F:aromatase activity"/>
    <property type="evidence" value="ECO:0007669"/>
    <property type="project" value="UniProtKB-UniRule"/>
</dbReference>
<feature type="domain" description="Flavodoxin-like" evidence="17">
    <location>
        <begin position="492"/>
        <end position="630"/>
    </location>
</feature>
<evidence type="ECO:0000256" key="3">
    <source>
        <dbReference type="ARBA" id="ARBA00022617"/>
    </source>
</evidence>
<protein>
    <recommendedName>
        <fullName evidence="13">Bifunctional cytochrome P450/NADPH--P450 reductase</fullName>
    </recommendedName>
    <domain>
        <recommendedName>
            <fullName evidence="13">Cytochrome P450</fullName>
            <ecNumber evidence="13">1.14.14.1</ecNumber>
        </recommendedName>
    </domain>
    <domain>
        <recommendedName>
            <fullName evidence="13">NADPH--cytochrome P450 reductase</fullName>
            <ecNumber evidence="13">1.6.2.4</ecNumber>
        </recommendedName>
    </domain>
</protein>
<dbReference type="PIRSF" id="PIRSF000209">
    <property type="entry name" value="Bifunctional_P450_P450R"/>
    <property type="match status" value="1"/>
</dbReference>
<keyword evidence="5 13" id="KW-0288">FMN</keyword>
<keyword evidence="7 13" id="KW-0274">FAD</keyword>
<comment type="cofactor">
    <cofactor evidence="13">
        <name>FAD</name>
        <dbReference type="ChEBI" id="CHEBI:57692"/>
    </cofactor>
    <cofactor evidence="13">
        <name>FMN</name>
        <dbReference type="ChEBI" id="CHEBI:58210"/>
    </cofactor>
</comment>
<dbReference type="InterPro" id="IPR017938">
    <property type="entry name" value="Riboflavin_synthase-like_b-brl"/>
</dbReference>
<organism evidence="19 20">
    <name type="scientific">Salipaludibacillus aurantiacus</name>
    <dbReference type="NCBI Taxonomy" id="1601833"/>
    <lineage>
        <taxon>Bacteria</taxon>
        <taxon>Bacillati</taxon>
        <taxon>Bacillota</taxon>
        <taxon>Bacilli</taxon>
        <taxon>Bacillales</taxon>
        <taxon>Bacillaceae</taxon>
    </lineage>
</organism>
<dbReference type="InterPro" id="IPR001433">
    <property type="entry name" value="OxRdtase_FAD/NAD-bd"/>
</dbReference>
<dbReference type="InterPro" id="IPR001128">
    <property type="entry name" value="Cyt_P450"/>
</dbReference>
<comment type="cofactor">
    <cofactor evidence="13 14">
        <name>heme</name>
        <dbReference type="ChEBI" id="CHEBI:30413"/>
    </cofactor>
</comment>
<dbReference type="Gene3D" id="1.20.990.10">
    <property type="entry name" value="NADPH-cytochrome p450 Reductase, Chain A, domain 3"/>
    <property type="match status" value="1"/>
</dbReference>
<dbReference type="SUPFAM" id="SSF48264">
    <property type="entry name" value="Cytochrome P450"/>
    <property type="match status" value="1"/>
</dbReference>
<evidence type="ECO:0000256" key="15">
    <source>
        <dbReference type="SAM" id="Coils"/>
    </source>
</evidence>
<accession>A0A1H9VL77</accession>
<feature type="region of interest" description="Disordered" evidence="16">
    <location>
        <begin position="1"/>
        <end position="22"/>
    </location>
</feature>
<dbReference type="EC" id="1.6.2.4" evidence="13"/>
<comment type="catalytic activity">
    <reaction evidence="13">
        <text>an organic molecule + reduced [NADPH--hemoprotein reductase] + O2 = an alcohol + oxidized [NADPH--hemoprotein reductase] + H2O + H(+)</text>
        <dbReference type="Rhea" id="RHEA:17149"/>
        <dbReference type="Rhea" id="RHEA-COMP:11964"/>
        <dbReference type="Rhea" id="RHEA-COMP:11965"/>
        <dbReference type="ChEBI" id="CHEBI:15377"/>
        <dbReference type="ChEBI" id="CHEBI:15378"/>
        <dbReference type="ChEBI" id="CHEBI:15379"/>
        <dbReference type="ChEBI" id="CHEBI:30879"/>
        <dbReference type="ChEBI" id="CHEBI:57618"/>
        <dbReference type="ChEBI" id="CHEBI:58210"/>
        <dbReference type="ChEBI" id="CHEBI:142491"/>
        <dbReference type="EC" id="1.14.14.1"/>
    </reaction>
</comment>
<gene>
    <name evidence="19" type="ORF">SAMN05518684_11165</name>
</gene>
<dbReference type="PRINTS" id="PR00371">
    <property type="entry name" value="FPNCR"/>
</dbReference>
<dbReference type="OrthoDB" id="9789468at2"/>
<dbReference type="PANTHER" id="PTHR19384:SF17">
    <property type="entry name" value="NADPH--CYTOCHROME P450 REDUCTASE"/>
    <property type="match status" value="1"/>
</dbReference>
<dbReference type="Pfam" id="PF00667">
    <property type="entry name" value="FAD_binding_1"/>
    <property type="match status" value="1"/>
</dbReference>
<evidence type="ECO:0000256" key="5">
    <source>
        <dbReference type="ARBA" id="ARBA00022643"/>
    </source>
</evidence>
<proteinExistence type="inferred from homology"/>
<evidence type="ECO:0000259" key="18">
    <source>
        <dbReference type="PROSITE" id="PS51384"/>
    </source>
</evidence>
<evidence type="ECO:0000313" key="20">
    <source>
        <dbReference type="Proteomes" id="UP000198571"/>
    </source>
</evidence>
<dbReference type="InterPro" id="IPR003097">
    <property type="entry name" value="CysJ-like_FAD-binding"/>
</dbReference>
<keyword evidence="6 13" id="KW-0479">Metal-binding</keyword>
<reference evidence="20" key="1">
    <citation type="submission" date="2016-10" db="EMBL/GenBank/DDBJ databases">
        <authorList>
            <person name="Varghese N."/>
            <person name="Submissions S."/>
        </authorList>
    </citation>
    <scope>NUCLEOTIDE SEQUENCE [LARGE SCALE GENOMIC DNA]</scope>
    <source>
        <strain evidence="20">S9</strain>
    </source>
</reference>
<keyword evidence="4 13" id="KW-0285">Flavoprotein</keyword>
<dbReference type="InterPro" id="IPR008254">
    <property type="entry name" value="Flavodoxin/NO_synth"/>
</dbReference>
<dbReference type="InterPro" id="IPR036396">
    <property type="entry name" value="Cyt_P450_sf"/>
</dbReference>
<dbReference type="GO" id="GO:0010181">
    <property type="term" value="F:FMN binding"/>
    <property type="evidence" value="ECO:0007669"/>
    <property type="project" value="UniProtKB-UniRule"/>
</dbReference>
<keyword evidence="2 13" id="KW-0813">Transport</keyword>
<evidence type="ECO:0000259" key="17">
    <source>
        <dbReference type="PROSITE" id="PS50902"/>
    </source>
</evidence>
<keyword evidence="20" id="KW-1185">Reference proteome</keyword>
<keyword evidence="13" id="KW-0249">Electron transport</keyword>
<dbReference type="FunFam" id="1.10.630.10:FF:000040">
    <property type="entry name" value="Bifunctional cytochrome P450/NADPH--P450 reductase"/>
    <property type="match status" value="1"/>
</dbReference>
<dbReference type="InterPro" id="IPR001094">
    <property type="entry name" value="Flavdoxin-like"/>
</dbReference>
<evidence type="ECO:0000256" key="4">
    <source>
        <dbReference type="ARBA" id="ARBA00022630"/>
    </source>
</evidence>
<evidence type="ECO:0000256" key="10">
    <source>
        <dbReference type="ARBA" id="ARBA00023004"/>
    </source>
</evidence>
<keyword evidence="3 13" id="KW-0349">Heme</keyword>
<dbReference type="SUPFAM" id="SSF52343">
    <property type="entry name" value="Ferredoxin reductase-like, C-terminal NADP-linked domain"/>
    <property type="match status" value="1"/>
</dbReference>
<dbReference type="PROSITE" id="PS00086">
    <property type="entry name" value="CYTOCHROME_P450"/>
    <property type="match status" value="1"/>
</dbReference>
<dbReference type="PROSITE" id="PS50902">
    <property type="entry name" value="FLAVODOXIN_LIKE"/>
    <property type="match status" value="1"/>
</dbReference>
<evidence type="ECO:0000256" key="9">
    <source>
        <dbReference type="ARBA" id="ARBA00023002"/>
    </source>
</evidence>
<keyword evidence="11 13" id="KW-0503">Monooxygenase</keyword>
<dbReference type="CDD" id="cd11068">
    <property type="entry name" value="CYP120A1"/>
    <property type="match status" value="1"/>
</dbReference>
<dbReference type="InterPro" id="IPR023173">
    <property type="entry name" value="NADPH_Cyt_P450_Rdtase_alpha"/>
</dbReference>
<evidence type="ECO:0000256" key="8">
    <source>
        <dbReference type="ARBA" id="ARBA00022857"/>
    </source>
</evidence>
<dbReference type="GO" id="GO:0005506">
    <property type="term" value="F:iron ion binding"/>
    <property type="evidence" value="ECO:0007669"/>
    <property type="project" value="UniProtKB-UniRule"/>
</dbReference>
<dbReference type="Pfam" id="PF00258">
    <property type="entry name" value="Flavodoxin_1"/>
    <property type="match status" value="1"/>
</dbReference>
<feature type="coiled-coil region" evidence="15">
    <location>
        <begin position="179"/>
        <end position="234"/>
    </location>
</feature>
<dbReference type="PRINTS" id="PR00369">
    <property type="entry name" value="FLAVODOXIN"/>
</dbReference>
<dbReference type="SUPFAM" id="SSF63380">
    <property type="entry name" value="Riboflavin synthase domain-like"/>
    <property type="match status" value="1"/>
</dbReference>
<dbReference type="Gene3D" id="3.40.50.360">
    <property type="match status" value="1"/>
</dbReference>
<dbReference type="CDD" id="cd06206">
    <property type="entry name" value="bifunctional_CYPOR"/>
    <property type="match status" value="1"/>
</dbReference>
<feature type="domain" description="FAD-binding FR-type" evidence="18">
    <location>
        <begin position="669"/>
        <end position="901"/>
    </location>
</feature>
<sequence length="1057" mass="121628">MSEKKTREDFPQPKTYGPLMNLPQIDSEAPVQSFVELAERYGPIFRMELPGRDTLYVSGHKFVEEVCDESRFDKNVWQPLQNVREFAGDGLFTSWTEEKNWKKAHNILLPSFSQRAMQDYHDKMTDIAVQLIQKWSRLNDDEEIYVPEDMTRLTLDTIGLCGFNYRFNSFYSEKNHPFINNMVSALDEAMSQLQRLDIQNKLSLRKKSQFNENVEKMYELVDKLIEDRKKAEDQDKGDLLSRMLEGKDPQTGEGLDDENIRYQMITFLIAGHETTSGLLSFAIYYLLKNPDKLKKARQETDTVLADEYPNYQQVRQLKYVRMVLDETLRLWPTAPAFSLFAKEDTTLQGEYEIKKGDTINVLLPKLHRDKEAWGEDVEDFVPERFEDPTKIPEHAYKPFGNGQRACIGQQFALHEATLVLGMILREFEFEDHNDYDLEIKETLTLKPHDFKMKVKVRDKKDIMLPGFKNRIKEENSKQLKEKVQRNYHGTPLLVLYGSAMGTAEGVARELADKGRLQGFESNVATLDEFKGSLPEEGIVLIASASYNGKPPENAEKFTDWLHETEDSLEGVVYSVFGCGDTNWASTYQKVPAFIDKELDKRGAERILVRGEGDASGDFEMAFEEWQEDLWPALMEKFDIDVPEDLLNQKNQIKLTYVSGIAEHSIAQNYLAKETKVLENRELQHEDSGRYTRHLEIAVPKGLTYSEGDHLGVIPKNSDQLLERVLKRFHLKGNEKVMIEAEGRSAAHLPAGQAISIYDLLSYSVELQEPASREQVEELCASTTCPPHKKELEELLDEGSYKDNVVNKRVSMLDFLERYEACEMDFDRFIALLPPLKPRYYSISSSPKVQKDEVSITVSVVRGKAFSGSGEYRGITSNFLMELKPGDDIVVFFRTQRSFKLPEDPDAPVIMVGPGTGIAPFRGFIQARKAMKMEGQELGEAHLYFGSRNEHHDFLYNDELKEYEAEGLVTVHTAFSRMENKPKTYVQDVMKEREEELVELIEEKGGHLYICGEGSKMAPQVEETMKKCFMNIRQKTEEEAQEWLDGLQEEGRFVKDVW</sequence>
<dbReference type="PANTHER" id="PTHR19384">
    <property type="entry name" value="NITRIC OXIDE SYNTHASE-RELATED"/>
    <property type="match status" value="1"/>
</dbReference>
<dbReference type="Gene3D" id="2.40.30.10">
    <property type="entry name" value="Translation factors"/>
    <property type="match status" value="1"/>
</dbReference>
<dbReference type="Pfam" id="PF00175">
    <property type="entry name" value="NAD_binding_1"/>
    <property type="match status" value="1"/>
</dbReference>
<comment type="function">
    <text evidence="13">Functions as a fatty acid monooxygenase.</text>
</comment>
<dbReference type="STRING" id="1601833.SAMN05518684_11165"/>
<dbReference type="PROSITE" id="PS51384">
    <property type="entry name" value="FAD_FR"/>
    <property type="match status" value="1"/>
</dbReference>
<dbReference type="AlphaFoldDB" id="A0A1H9VL77"/>
<evidence type="ECO:0000256" key="12">
    <source>
        <dbReference type="ARBA" id="ARBA00049342"/>
    </source>
</evidence>
<dbReference type="EMBL" id="FOGT01000011">
    <property type="protein sequence ID" value="SES22291.1"/>
    <property type="molecule type" value="Genomic_DNA"/>
</dbReference>
<evidence type="ECO:0000256" key="2">
    <source>
        <dbReference type="ARBA" id="ARBA00022448"/>
    </source>
</evidence>
<evidence type="ECO:0000256" key="11">
    <source>
        <dbReference type="ARBA" id="ARBA00023033"/>
    </source>
</evidence>
<dbReference type="Pfam" id="PF00067">
    <property type="entry name" value="p450"/>
    <property type="match status" value="1"/>
</dbReference>
<evidence type="ECO:0000256" key="16">
    <source>
        <dbReference type="SAM" id="MobiDB-lite"/>
    </source>
</evidence>
<evidence type="ECO:0000256" key="14">
    <source>
        <dbReference type="PIRSR" id="PIRSR000209-1"/>
    </source>
</evidence>
<keyword evidence="10 13" id="KW-0408">Iron</keyword>
<evidence type="ECO:0000256" key="13">
    <source>
        <dbReference type="PIRNR" id="PIRNR000209"/>
    </source>
</evidence>
<keyword evidence="8 13" id="KW-0521">NADP</keyword>
<comment type="similarity">
    <text evidence="1 13">In the N-terminal section; belongs to the cytochrome P450 family.</text>
</comment>
<dbReference type="RefSeq" id="WP_093053437.1">
    <property type="nucleotide sequence ID" value="NZ_FOGT01000011.1"/>
</dbReference>
<feature type="region of interest" description="Disordered" evidence="16">
    <location>
        <begin position="236"/>
        <end position="255"/>
    </location>
</feature>
<dbReference type="InterPro" id="IPR001709">
    <property type="entry name" value="Flavoprot_Pyr_Nucl_cyt_Rdtase"/>
</dbReference>
<dbReference type="GO" id="GO:0005829">
    <property type="term" value="C:cytosol"/>
    <property type="evidence" value="ECO:0007669"/>
    <property type="project" value="TreeGrafter"/>
</dbReference>
<dbReference type="SUPFAM" id="SSF52218">
    <property type="entry name" value="Flavoproteins"/>
    <property type="match status" value="1"/>
</dbReference>
<dbReference type="InterPro" id="IPR039261">
    <property type="entry name" value="FNR_nucleotide-bd"/>
</dbReference>
<dbReference type="Gene3D" id="1.10.630.10">
    <property type="entry name" value="Cytochrome P450"/>
    <property type="match status" value="1"/>
</dbReference>
<dbReference type="InterPro" id="IPR023206">
    <property type="entry name" value="Bifunctional_P450_P450_red"/>
</dbReference>
<feature type="compositionally biased region" description="Basic and acidic residues" evidence="16">
    <location>
        <begin position="236"/>
        <end position="250"/>
    </location>
</feature>
<dbReference type="GO" id="GO:0050660">
    <property type="term" value="F:flavin adenine dinucleotide binding"/>
    <property type="evidence" value="ECO:0007669"/>
    <property type="project" value="TreeGrafter"/>
</dbReference>
<dbReference type="InterPro" id="IPR017972">
    <property type="entry name" value="Cyt_P450_CS"/>
</dbReference>
<feature type="compositionally biased region" description="Basic and acidic residues" evidence="16">
    <location>
        <begin position="1"/>
        <end position="11"/>
    </location>
</feature>
<dbReference type="EC" id="1.14.14.1" evidence="13"/>
<dbReference type="FunFam" id="3.40.50.80:FF:000031">
    <property type="entry name" value="Bifunctional cytochrome P450/NADPH--P450 reductase"/>
    <property type="match status" value="1"/>
</dbReference>
<feature type="binding site" description="axial binding residue" evidence="14">
    <location>
        <position position="406"/>
    </location>
    <ligand>
        <name>heme</name>
        <dbReference type="ChEBI" id="CHEBI:30413"/>
    </ligand>
    <ligandPart>
        <name>Fe</name>
        <dbReference type="ChEBI" id="CHEBI:18248"/>
    </ligandPart>
</feature>
<keyword evidence="15" id="KW-0175">Coiled coil</keyword>
<dbReference type="InterPro" id="IPR029039">
    <property type="entry name" value="Flavoprotein-like_sf"/>
</dbReference>
<evidence type="ECO:0000256" key="6">
    <source>
        <dbReference type="ARBA" id="ARBA00022723"/>
    </source>
</evidence>
<keyword evidence="9 13" id="KW-0560">Oxidoreductase</keyword>
<dbReference type="GO" id="GO:0020037">
    <property type="term" value="F:heme binding"/>
    <property type="evidence" value="ECO:0007669"/>
    <property type="project" value="UniProtKB-UniRule"/>
</dbReference>
<evidence type="ECO:0000313" key="19">
    <source>
        <dbReference type="EMBL" id="SES22291.1"/>
    </source>
</evidence>
<comment type="catalytic activity">
    <reaction evidence="12 13">
        <text>2 oxidized [cytochrome P450] + NADPH = 2 reduced [cytochrome P450] + NADP(+) + H(+)</text>
        <dbReference type="Rhea" id="RHEA:24040"/>
        <dbReference type="Rhea" id="RHEA-COMP:14627"/>
        <dbReference type="Rhea" id="RHEA-COMP:14628"/>
        <dbReference type="ChEBI" id="CHEBI:15378"/>
        <dbReference type="ChEBI" id="CHEBI:55376"/>
        <dbReference type="ChEBI" id="CHEBI:57783"/>
        <dbReference type="ChEBI" id="CHEBI:58349"/>
        <dbReference type="ChEBI" id="CHEBI:60344"/>
        <dbReference type="EC" id="1.6.2.4"/>
    </reaction>
</comment>
<dbReference type="GO" id="GO:0003958">
    <property type="term" value="F:NADPH-hemoprotein reductase activity"/>
    <property type="evidence" value="ECO:0007669"/>
    <property type="project" value="UniProtKB-UniRule"/>
</dbReference>
<evidence type="ECO:0000256" key="1">
    <source>
        <dbReference type="ARBA" id="ARBA00010018"/>
    </source>
</evidence>